<accession>A0ACC0PT45</accession>
<reference evidence="1" key="1">
    <citation type="submission" date="2022-02" db="EMBL/GenBank/DDBJ databases">
        <title>Plant Genome Project.</title>
        <authorList>
            <person name="Zhang R.-G."/>
        </authorList>
    </citation>
    <scope>NUCLEOTIDE SEQUENCE</scope>
    <source>
        <strain evidence="1">AT1</strain>
    </source>
</reference>
<keyword evidence="2" id="KW-1185">Reference proteome</keyword>
<comment type="caution">
    <text evidence="1">The sequence shown here is derived from an EMBL/GenBank/DDBJ whole genome shotgun (WGS) entry which is preliminary data.</text>
</comment>
<organism evidence="1 2">
    <name type="scientific">Rhododendron molle</name>
    <name type="common">Chinese azalea</name>
    <name type="synonym">Azalea mollis</name>
    <dbReference type="NCBI Taxonomy" id="49168"/>
    <lineage>
        <taxon>Eukaryota</taxon>
        <taxon>Viridiplantae</taxon>
        <taxon>Streptophyta</taxon>
        <taxon>Embryophyta</taxon>
        <taxon>Tracheophyta</taxon>
        <taxon>Spermatophyta</taxon>
        <taxon>Magnoliopsida</taxon>
        <taxon>eudicotyledons</taxon>
        <taxon>Gunneridae</taxon>
        <taxon>Pentapetalae</taxon>
        <taxon>asterids</taxon>
        <taxon>Ericales</taxon>
        <taxon>Ericaceae</taxon>
        <taxon>Ericoideae</taxon>
        <taxon>Rhodoreae</taxon>
        <taxon>Rhododendron</taxon>
    </lineage>
</organism>
<evidence type="ECO:0000313" key="1">
    <source>
        <dbReference type="EMBL" id="KAI8568865.1"/>
    </source>
</evidence>
<gene>
    <name evidence="1" type="ORF">RHMOL_Rhmol02G0233800</name>
</gene>
<dbReference type="Proteomes" id="UP001062846">
    <property type="component" value="Chromosome 2"/>
</dbReference>
<evidence type="ECO:0000313" key="2">
    <source>
        <dbReference type="Proteomes" id="UP001062846"/>
    </source>
</evidence>
<dbReference type="EMBL" id="CM046389">
    <property type="protein sequence ID" value="KAI8568865.1"/>
    <property type="molecule type" value="Genomic_DNA"/>
</dbReference>
<sequence>MVRPKMSTERRSASTSLASENRSRPVPPLLYRRRSSDGIDNLATVSSSLLPAFGTIMDDANSLHLRKYIIAPYDRRYRWWQTFLVVLVVYSAWSSPFELAFKKVATGSLLPVDLAVDAFFAIDIVLTFFVAYLDKSTYLLVDNHEKIAMRYVTNLWFPMDVVSTLPFQAIYLLFTGKMHKGEAFGFLNLLRLWRLRRVSELFTRLEKDTRFSYFWTRYCKLICVTLFAVHSAGCFYYWMAVHHKTSDDTWIGAQVHDFEHESIWMGYTYSMYWSIVTLTTVGYGDLHAENTGEKVFNIFYMLFNIGLTAYLIGNMTNLIVHSAVRTFAMRDAINEILRYASKNRLPEGLKEQMLAHMQLKFKTAELQQEEVLEDLPKAIRSSIAQHLFHETVETTYLFKGVSDDLITQLVSEMKAEFFPPKVDIILQNEIPTDFYVLVAGAVDVLIYKNGTEQFLSKLGAAEMAGEIGVIFNIPQPFTVRTKRLSQVIRISHQHFKQMVQQHNADGKKIISNFIQYLKGLKKEMLEEIPFVTELLDDFNTENIAPIEGSQFHEAPNNSGEENIEGTSPTSAPSSDILPVRVIIHGHRPDDKTNDGGKMGKLIHLPDSVEDLLSLAEKKLGKRGCTILAADGSQVEELGALRENDHLFIF</sequence>
<protein>
    <submittedName>
        <fullName evidence="1">Uncharacterized protein</fullName>
    </submittedName>
</protein>
<name>A0ACC0PT45_RHOML</name>
<proteinExistence type="predicted"/>